<comment type="similarity">
    <text evidence="1">Belongs to the LCL2 family.</text>
</comment>
<dbReference type="EMBL" id="CP144062">
    <property type="protein sequence ID" value="WWD22149.1"/>
    <property type="molecule type" value="Genomic_DNA"/>
</dbReference>
<dbReference type="RefSeq" id="XP_031857380.2">
    <property type="nucleotide sequence ID" value="XM_032008321.2"/>
</dbReference>
<dbReference type="PANTHER" id="PTHR38425">
    <property type="entry name" value="LONG CHRONOLOGICAL LIFESPAN PROTEIN 2"/>
    <property type="match status" value="1"/>
</dbReference>
<evidence type="ECO:0000313" key="7">
    <source>
        <dbReference type="Proteomes" id="UP000322225"/>
    </source>
</evidence>
<reference evidence="6" key="2">
    <citation type="submission" date="2024-01" db="EMBL/GenBank/DDBJ databases">
        <title>Comparative genomics of Cryptococcus and Kwoniella reveals pathogenesis evolution and contrasting modes of karyotype evolution via chromosome fusion or intercentromeric recombination.</title>
        <authorList>
            <person name="Coelho M.A."/>
            <person name="David-Palma M."/>
            <person name="Shea T."/>
            <person name="Bowers K."/>
            <person name="McGinley-Smith S."/>
            <person name="Mohammad A.W."/>
            <person name="Gnirke A."/>
            <person name="Yurkov A.M."/>
            <person name="Nowrousian M."/>
            <person name="Sun S."/>
            <person name="Cuomo C.A."/>
            <person name="Heitman J."/>
        </authorList>
    </citation>
    <scope>NUCLEOTIDE SEQUENCE</scope>
    <source>
        <strain evidence="6">CBS 12478</strain>
    </source>
</reference>
<keyword evidence="5" id="KW-0472">Membrane</keyword>
<dbReference type="Proteomes" id="UP000322225">
    <property type="component" value="Chromosome 12"/>
</dbReference>
<keyword evidence="7" id="KW-1185">Reference proteome</keyword>
<feature type="region of interest" description="Disordered" evidence="4">
    <location>
        <begin position="126"/>
        <end position="149"/>
    </location>
</feature>
<dbReference type="PANTHER" id="PTHR38425:SF1">
    <property type="entry name" value="LONG CHRONOLOGICAL LIFESPAN PROTEIN 2"/>
    <property type="match status" value="1"/>
</dbReference>
<dbReference type="KEGG" id="ksn:43592493"/>
<reference evidence="6" key="1">
    <citation type="submission" date="2017-08" db="EMBL/GenBank/DDBJ databases">
        <authorList>
            <person name="Cuomo C."/>
            <person name="Billmyre B."/>
            <person name="Heitman J."/>
        </authorList>
    </citation>
    <scope>NUCLEOTIDE SEQUENCE</scope>
    <source>
        <strain evidence="6">CBS 12478</strain>
    </source>
</reference>
<dbReference type="GO" id="GO:0036503">
    <property type="term" value="P:ERAD pathway"/>
    <property type="evidence" value="ECO:0007669"/>
    <property type="project" value="TreeGrafter"/>
</dbReference>
<evidence type="ECO:0000256" key="5">
    <source>
        <dbReference type="SAM" id="Phobius"/>
    </source>
</evidence>
<sequence length="225" mass="25178">MWYRRQYSTVAYQVSYLVWRRRLDLHLSRTPSTDTSSVEHITAFLLFYHSPGSNRGHFTYHTIPTTRSLALFVIRPSQRTRTTIYPFVMPTPFSLLFILLLVMPFTVLAQFGQFFQQGFPFGGGHGHGHGGPQFHEQQHGGGGGGGGRQYKGWNDMAEVHCRAGYVCPASLACVPTPADCPCPYPEDVKCVIPDHRDRDEGEGPPFVCVRGEVGCKDVVDFAKPI</sequence>
<evidence type="ECO:0000256" key="1">
    <source>
        <dbReference type="ARBA" id="ARBA00010545"/>
    </source>
</evidence>
<dbReference type="InterPro" id="IPR034543">
    <property type="entry name" value="LCL2"/>
</dbReference>
<feature type="transmembrane region" description="Helical" evidence="5">
    <location>
        <begin position="84"/>
        <end position="107"/>
    </location>
</feature>
<evidence type="ECO:0000256" key="2">
    <source>
        <dbReference type="ARBA" id="ARBA00018534"/>
    </source>
</evidence>
<evidence type="ECO:0000256" key="3">
    <source>
        <dbReference type="ARBA" id="ARBA00022729"/>
    </source>
</evidence>
<protein>
    <recommendedName>
        <fullName evidence="2">Long chronological lifespan protein 2</fullName>
    </recommendedName>
</protein>
<name>A0AAJ8LST4_9TREE</name>
<dbReference type="AlphaFoldDB" id="A0AAJ8LST4"/>
<keyword evidence="5" id="KW-0812">Transmembrane</keyword>
<gene>
    <name evidence="6" type="ORF">CI109_106638</name>
</gene>
<evidence type="ECO:0000256" key="4">
    <source>
        <dbReference type="SAM" id="MobiDB-lite"/>
    </source>
</evidence>
<evidence type="ECO:0000313" key="6">
    <source>
        <dbReference type="EMBL" id="WWD22149.1"/>
    </source>
</evidence>
<feature type="compositionally biased region" description="Gly residues" evidence="4">
    <location>
        <begin position="139"/>
        <end position="149"/>
    </location>
</feature>
<proteinExistence type="inferred from homology"/>
<organism evidence="6 7">
    <name type="scientific">Kwoniella shandongensis</name>
    <dbReference type="NCBI Taxonomy" id="1734106"/>
    <lineage>
        <taxon>Eukaryota</taxon>
        <taxon>Fungi</taxon>
        <taxon>Dikarya</taxon>
        <taxon>Basidiomycota</taxon>
        <taxon>Agaricomycotina</taxon>
        <taxon>Tremellomycetes</taxon>
        <taxon>Tremellales</taxon>
        <taxon>Cryptococcaceae</taxon>
        <taxon>Kwoniella</taxon>
    </lineage>
</organism>
<dbReference type="GeneID" id="43592493"/>
<keyword evidence="3" id="KW-0732">Signal</keyword>
<keyword evidence="5" id="KW-1133">Transmembrane helix</keyword>
<accession>A0AAJ8LST4</accession>